<feature type="domain" description="2-isopropylmalate synthase/homocitrate synthase post-catalytic" evidence="2">
    <location>
        <begin position="285"/>
        <end position="361"/>
    </location>
</feature>
<dbReference type="Gene3D" id="1.10.238.260">
    <property type="match status" value="1"/>
</dbReference>
<evidence type="ECO:0000313" key="3">
    <source>
        <dbReference type="EMBL" id="OEH84644.1"/>
    </source>
</evidence>
<dbReference type="PANTHER" id="PTHR42880">
    <property type="entry name" value="HOMOCITRATE SYNTHASE"/>
    <property type="match status" value="1"/>
</dbReference>
<organism evidence="3 4">
    <name type="scientific">Desulfuribacillus stibiiarsenatis</name>
    <dbReference type="NCBI Taxonomy" id="1390249"/>
    <lineage>
        <taxon>Bacteria</taxon>
        <taxon>Bacillati</taxon>
        <taxon>Bacillota</taxon>
        <taxon>Desulfuribacillia</taxon>
        <taxon>Desulfuribacillales</taxon>
        <taxon>Desulfuribacillaceae</taxon>
        <taxon>Desulfuribacillus</taxon>
    </lineage>
</organism>
<comment type="caution">
    <text evidence="3">The sequence shown here is derived from an EMBL/GenBank/DDBJ whole genome shotgun (WGS) entry which is preliminary data.</text>
</comment>
<accession>A0A1E5L3I5</accession>
<dbReference type="EMBL" id="MJAT01000037">
    <property type="protein sequence ID" value="OEH84644.1"/>
    <property type="molecule type" value="Genomic_DNA"/>
</dbReference>
<keyword evidence="4" id="KW-1185">Reference proteome</keyword>
<proteinExistence type="predicted"/>
<sequence>MTIEYKKRPITIIDRTFTSISHVNSKLHSPYTPLERAQLRDLVKMLIRVGVDIFEINQRTVSFMQELHGFPLAYRFEDDYQYNARQSNDYGIEDIIKNCQYLIIPYHIAGFFIQEHHLSEHHLFAQLTQRYRNKIIIECNVANFQKLQVILMSDQWRSISRQYTIDVLRIRGLSQIAVPFLTDEISQIRELVQCSIDWCPCNSSYSATAITIEALDYTVDSISTHFNGGISDTVTDTTTPLEEIIMAIHYLKQPKGIRPDYSVFPDITALYESLTGDRINGMKPIIGKDIFKYESGIHADGIAKNHATYEPYAPEVVGNIRELYIGKHSGMKSLTSFMEKWKISITHDQSKALLQSIRAFSVNYKRNVREEELFYLCHSILKSHPS</sequence>
<dbReference type="GO" id="GO:0016740">
    <property type="term" value="F:transferase activity"/>
    <property type="evidence" value="ECO:0007669"/>
    <property type="project" value="UniProtKB-KW"/>
</dbReference>
<dbReference type="Proteomes" id="UP000095255">
    <property type="component" value="Unassembled WGS sequence"/>
</dbReference>
<keyword evidence="1" id="KW-0808">Transferase</keyword>
<dbReference type="InterPro" id="IPR054691">
    <property type="entry name" value="LeuA/HCS_post-cat"/>
</dbReference>
<dbReference type="PANTHER" id="PTHR42880:SF1">
    <property type="entry name" value="ISOPROPYLMALATE_HOMOCITRATE_CITRAMALATE SYNTHASE FAMILY PROTEIN"/>
    <property type="match status" value="1"/>
</dbReference>
<dbReference type="OrthoDB" id="503431at2"/>
<gene>
    <name evidence="3" type="ORF">BHU72_09115</name>
</gene>
<dbReference type="STRING" id="1390249.BHU72_09115"/>
<name>A0A1E5L3I5_9FIRM</name>
<reference evidence="3 4" key="1">
    <citation type="submission" date="2016-09" db="EMBL/GenBank/DDBJ databases">
        <title>Desulfuribacillus arsenicus sp. nov., an obligately anaerobic, dissimilatory arsenic- and antimonate-reducing bacterium isolated from anoxic sediments.</title>
        <authorList>
            <person name="Abin C.A."/>
            <person name="Hollibaugh J.T."/>
        </authorList>
    </citation>
    <scope>NUCLEOTIDE SEQUENCE [LARGE SCALE GENOMIC DNA]</scope>
    <source>
        <strain evidence="3 4">MLFW-2</strain>
    </source>
</reference>
<evidence type="ECO:0000256" key="1">
    <source>
        <dbReference type="ARBA" id="ARBA00022679"/>
    </source>
</evidence>
<evidence type="ECO:0000259" key="2">
    <source>
        <dbReference type="Pfam" id="PF22617"/>
    </source>
</evidence>
<protein>
    <recommendedName>
        <fullName evidence="2">2-isopropylmalate synthase/homocitrate synthase post-catalytic domain-containing protein</fullName>
    </recommendedName>
</protein>
<dbReference type="Pfam" id="PF22617">
    <property type="entry name" value="HCS_D2"/>
    <property type="match status" value="1"/>
</dbReference>
<evidence type="ECO:0000313" key="4">
    <source>
        <dbReference type="Proteomes" id="UP000095255"/>
    </source>
</evidence>
<dbReference type="AlphaFoldDB" id="A0A1E5L3I5"/>